<dbReference type="InterPro" id="IPR058982">
    <property type="entry name" value="Beta-barrel_AprE"/>
</dbReference>
<feature type="domain" description="AprE-like beta-barrel" evidence="2">
    <location>
        <begin position="302"/>
        <end position="396"/>
    </location>
</feature>
<proteinExistence type="predicted"/>
<dbReference type="AlphaFoldDB" id="A0A102I5L2"/>
<dbReference type="InterPro" id="IPR050739">
    <property type="entry name" value="MFP"/>
</dbReference>
<protein>
    <submittedName>
        <fullName evidence="3">Anibiotic ABC transporter</fullName>
    </submittedName>
</protein>
<dbReference type="InterPro" id="IPR058647">
    <property type="entry name" value="BSH_CzcB-like"/>
</dbReference>
<dbReference type="Gene3D" id="2.40.50.100">
    <property type="match status" value="1"/>
</dbReference>
<evidence type="ECO:0000313" key="3">
    <source>
        <dbReference type="EMBL" id="KUZ80266.1"/>
    </source>
</evidence>
<accession>A0A102I5L2</accession>
<dbReference type="Pfam" id="PF26002">
    <property type="entry name" value="Beta-barrel_AprE"/>
    <property type="match status" value="1"/>
</dbReference>
<name>A0A102I5L2_9BURK</name>
<evidence type="ECO:0000259" key="1">
    <source>
        <dbReference type="Pfam" id="PF25973"/>
    </source>
</evidence>
<feature type="domain" description="CzcB-like barrel-sandwich hybrid" evidence="1">
    <location>
        <begin position="71"/>
        <end position="292"/>
    </location>
</feature>
<dbReference type="PRINTS" id="PR01490">
    <property type="entry name" value="RTXTOXIND"/>
</dbReference>
<dbReference type="PANTHER" id="PTHR30386:SF28">
    <property type="entry name" value="EXPORTED PROTEIN"/>
    <property type="match status" value="1"/>
</dbReference>
<dbReference type="Pfam" id="PF25973">
    <property type="entry name" value="BSH_CzcB"/>
    <property type="match status" value="1"/>
</dbReference>
<dbReference type="PANTHER" id="PTHR30386">
    <property type="entry name" value="MEMBRANE FUSION SUBUNIT OF EMRAB-TOLC MULTIDRUG EFFLUX PUMP"/>
    <property type="match status" value="1"/>
</dbReference>
<gene>
    <name evidence="3" type="ORF">WI38_33850</name>
</gene>
<comment type="caution">
    <text evidence="3">The sequence shown here is derived from an EMBL/GenBank/DDBJ whole genome shotgun (WGS) entry which is preliminary data.</text>
</comment>
<dbReference type="Proteomes" id="UP000065521">
    <property type="component" value="Unassembled WGS sequence"/>
</dbReference>
<dbReference type="RefSeq" id="WP_059638481.1">
    <property type="nucleotide sequence ID" value="NZ_CP013369.1"/>
</dbReference>
<dbReference type="Gene3D" id="2.40.30.170">
    <property type="match status" value="1"/>
</dbReference>
<evidence type="ECO:0000259" key="2">
    <source>
        <dbReference type="Pfam" id="PF26002"/>
    </source>
</evidence>
<organism evidence="3 4">
    <name type="scientific">Burkholderia ubonensis</name>
    <dbReference type="NCBI Taxonomy" id="101571"/>
    <lineage>
        <taxon>Bacteria</taxon>
        <taxon>Pseudomonadati</taxon>
        <taxon>Pseudomonadota</taxon>
        <taxon>Betaproteobacteria</taxon>
        <taxon>Burkholderiales</taxon>
        <taxon>Burkholderiaceae</taxon>
        <taxon>Burkholderia</taxon>
        <taxon>Burkholderia cepacia complex</taxon>
    </lineage>
</organism>
<reference evidence="3 4" key="1">
    <citation type="submission" date="2015-11" db="EMBL/GenBank/DDBJ databases">
        <title>Expanding the genomic diversity of Burkholderia species for the development of highly accurate diagnostics.</title>
        <authorList>
            <person name="Sahl J."/>
            <person name="Keim P."/>
            <person name="Wagner D."/>
        </authorList>
    </citation>
    <scope>NUCLEOTIDE SEQUENCE [LARGE SCALE GENOMIC DNA]</scope>
    <source>
        <strain evidence="3 4">RF32-BP4</strain>
    </source>
</reference>
<evidence type="ECO:0000313" key="4">
    <source>
        <dbReference type="Proteomes" id="UP000065521"/>
    </source>
</evidence>
<sequence>MSDDSLFRPEALDAGKGKLIGAVALYSPPYRWLLVTAVAMVTLAIAAFLVFGSYTKRERVMGQLVPTAGVLNVAPPVSGTVDSIEVREGQRVRAGDPLMTVSAEVAISSGGVREMVRAQLETQRTQLKSDLSGQSLLADEATRGLRERAATLESQLRELELQHTHRVRQVELARSQLEKLSMMRTQGYVSNSQVDQQEASVLDAEARLQESVRARLDVQGQLLQVRQQLREQPLSARQQRNEMGRKLAETEQAIVENEARRSVVLRAPADGVVGALLFKVGQIVNAGQTAVSVLPADGKLEAQLMVPSRAIGFIHPGQTVVLRYQAYPYQKFGQQYGQVTGISRSALSPQEVAALTGAPNVQEQHYRLTVALARQDIAVYDRTEHLRPGMALDADLLLDRRTLIEWVLEPIYALGRRASN</sequence>
<dbReference type="EMBL" id="LOTN01000080">
    <property type="protein sequence ID" value="KUZ80266.1"/>
    <property type="molecule type" value="Genomic_DNA"/>
</dbReference>